<dbReference type="InterPro" id="IPR002104">
    <property type="entry name" value="Integrase_catalytic"/>
</dbReference>
<organism evidence="3 4">
    <name type="scientific">Cryobacterium breve</name>
    <dbReference type="NCBI Taxonomy" id="1259258"/>
    <lineage>
        <taxon>Bacteria</taxon>
        <taxon>Bacillati</taxon>
        <taxon>Actinomycetota</taxon>
        <taxon>Actinomycetes</taxon>
        <taxon>Micrococcales</taxon>
        <taxon>Microbacteriaceae</taxon>
        <taxon>Cryobacterium</taxon>
    </lineage>
</organism>
<dbReference type="EMBL" id="CP075584">
    <property type="protein sequence ID" value="WBM80174.1"/>
    <property type="molecule type" value="Genomic_DNA"/>
</dbReference>
<evidence type="ECO:0000259" key="2">
    <source>
        <dbReference type="PROSITE" id="PS51898"/>
    </source>
</evidence>
<feature type="domain" description="Tyr recombinase" evidence="2">
    <location>
        <begin position="1"/>
        <end position="276"/>
    </location>
</feature>
<dbReference type="SUPFAM" id="SSF56349">
    <property type="entry name" value="DNA breaking-rejoining enzymes"/>
    <property type="match status" value="1"/>
</dbReference>
<keyword evidence="1" id="KW-0233">DNA recombination</keyword>
<gene>
    <name evidence="3" type="ORF">KIV56_00875</name>
</gene>
<proteinExistence type="predicted"/>
<evidence type="ECO:0000313" key="3">
    <source>
        <dbReference type="EMBL" id="WBM80174.1"/>
    </source>
</evidence>
<dbReference type="Gene3D" id="1.10.443.10">
    <property type="entry name" value="Intergrase catalytic core"/>
    <property type="match status" value="1"/>
</dbReference>
<dbReference type="Pfam" id="PF00589">
    <property type="entry name" value="Phage_integrase"/>
    <property type="match status" value="1"/>
</dbReference>
<dbReference type="Proteomes" id="UP001212421">
    <property type="component" value="Chromosome"/>
</dbReference>
<name>A0ABY7NF44_9MICO</name>
<dbReference type="InterPro" id="IPR011010">
    <property type="entry name" value="DNA_brk_join_enz"/>
</dbReference>
<sequence length="301" mass="33943">MRGYTGVGLEDSSWRGRSSDRNAAYADLLFDSGLRRSEGAALLCIELPKVESGRRYQWGRLASATSKSRRPRAFNMRSETLNSIQTYMDSTRAGIVRRAQELGTYEADEDRRVVEFVKENSRGTFVKWIGPDLVSYAAPLDRISPRVRASLYVPTDRGLEPCALWLSEDGRPMKSHSWENIFMAATARCRLLLGDSAPFATPHMLRHTFALYMLVALMSSMDSRFGLSPSDRRDFQLLYGDPWRLVQNLLGHASSETTRHIYLAPVTDLQIRIILEGELEDGAEFLSAIALLSGRVQDVDR</sequence>
<dbReference type="PROSITE" id="PS51898">
    <property type="entry name" value="TYR_RECOMBINASE"/>
    <property type="match status" value="1"/>
</dbReference>
<keyword evidence="4" id="KW-1185">Reference proteome</keyword>
<accession>A0ABY7NF44</accession>
<evidence type="ECO:0000313" key="4">
    <source>
        <dbReference type="Proteomes" id="UP001212421"/>
    </source>
</evidence>
<dbReference type="InterPro" id="IPR013762">
    <property type="entry name" value="Integrase-like_cat_sf"/>
</dbReference>
<protein>
    <submittedName>
        <fullName evidence="3">Tyrosine-type recombinase/integrase</fullName>
    </submittedName>
</protein>
<evidence type="ECO:0000256" key="1">
    <source>
        <dbReference type="ARBA" id="ARBA00023172"/>
    </source>
</evidence>
<reference evidence="3 4" key="1">
    <citation type="submission" date="2021-05" db="EMBL/GenBank/DDBJ databases">
        <authorList>
            <person name="Kumar R."/>
            <person name="Kumar A."/>
            <person name="Mukhia S."/>
        </authorList>
    </citation>
    <scope>NUCLEOTIDE SEQUENCE [LARGE SCALE GENOMIC DNA]</scope>
    <source>
        <strain evidence="3 4">ERMR7:08</strain>
    </source>
</reference>